<gene>
    <name evidence="1" type="ORF">DPMN_051363</name>
</gene>
<reference evidence="1" key="1">
    <citation type="journal article" date="2019" name="bioRxiv">
        <title>The Genome of the Zebra Mussel, Dreissena polymorpha: A Resource for Invasive Species Research.</title>
        <authorList>
            <person name="McCartney M.A."/>
            <person name="Auch B."/>
            <person name="Kono T."/>
            <person name="Mallez S."/>
            <person name="Zhang Y."/>
            <person name="Obille A."/>
            <person name="Becker A."/>
            <person name="Abrahante J.E."/>
            <person name="Garbe J."/>
            <person name="Badalamenti J.P."/>
            <person name="Herman A."/>
            <person name="Mangelson H."/>
            <person name="Liachko I."/>
            <person name="Sullivan S."/>
            <person name="Sone E.D."/>
            <person name="Koren S."/>
            <person name="Silverstein K.A.T."/>
            <person name="Beckman K.B."/>
            <person name="Gohl D.M."/>
        </authorList>
    </citation>
    <scope>NUCLEOTIDE SEQUENCE</scope>
    <source>
        <strain evidence="1">Duluth1</strain>
        <tissue evidence="1">Whole animal</tissue>
    </source>
</reference>
<accession>A0A9D4CIZ8</accession>
<evidence type="ECO:0000313" key="2">
    <source>
        <dbReference type="Proteomes" id="UP000828390"/>
    </source>
</evidence>
<keyword evidence="2" id="KW-1185">Reference proteome</keyword>
<proteinExistence type="predicted"/>
<dbReference type="AlphaFoldDB" id="A0A9D4CIZ8"/>
<name>A0A9D4CIZ8_DREPO</name>
<organism evidence="1 2">
    <name type="scientific">Dreissena polymorpha</name>
    <name type="common">Zebra mussel</name>
    <name type="synonym">Mytilus polymorpha</name>
    <dbReference type="NCBI Taxonomy" id="45954"/>
    <lineage>
        <taxon>Eukaryota</taxon>
        <taxon>Metazoa</taxon>
        <taxon>Spiralia</taxon>
        <taxon>Lophotrochozoa</taxon>
        <taxon>Mollusca</taxon>
        <taxon>Bivalvia</taxon>
        <taxon>Autobranchia</taxon>
        <taxon>Heteroconchia</taxon>
        <taxon>Euheterodonta</taxon>
        <taxon>Imparidentia</taxon>
        <taxon>Neoheterodontei</taxon>
        <taxon>Myida</taxon>
        <taxon>Dreissenoidea</taxon>
        <taxon>Dreissenidae</taxon>
        <taxon>Dreissena</taxon>
    </lineage>
</organism>
<dbReference type="Proteomes" id="UP000828390">
    <property type="component" value="Unassembled WGS sequence"/>
</dbReference>
<reference evidence="1" key="2">
    <citation type="submission" date="2020-11" db="EMBL/GenBank/DDBJ databases">
        <authorList>
            <person name="McCartney M.A."/>
            <person name="Auch B."/>
            <person name="Kono T."/>
            <person name="Mallez S."/>
            <person name="Becker A."/>
            <person name="Gohl D.M."/>
            <person name="Silverstein K.A.T."/>
            <person name="Koren S."/>
            <person name="Bechman K.B."/>
            <person name="Herman A."/>
            <person name="Abrahante J.E."/>
            <person name="Garbe J."/>
        </authorList>
    </citation>
    <scope>NUCLEOTIDE SEQUENCE</scope>
    <source>
        <strain evidence="1">Duluth1</strain>
        <tissue evidence="1">Whole animal</tissue>
    </source>
</reference>
<protein>
    <submittedName>
        <fullName evidence="1">Uncharacterized protein</fullName>
    </submittedName>
</protein>
<sequence length="83" mass="9849">MLGSDLYLQESDEMCTSTFSIIKDFFYIPSHNISRNQLEVSCIRSSYDTIKEKILQGRARWIFKCCMDYSLKIRNNKYFPPYG</sequence>
<comment type="caution">
    <text evidence="1">The sequence shown here is derived from an EMBL/GenBank/DDBJ whole genome shotgun (WGS) entry which is preliminary data.</text>
</comment>
<dbReference type="EMBL" id="JAIWYP010000012">
    <property type="protein sequence ID" value="KAH3725519.1"/>
    <property type="molecule type" value="Genomic_DNA"/>
</dbReference>
<evidence type="ECO:0000313" key="1">
    <source>
        <dbReference type="EMBL" id="KAH3725519.1"/>
    </source>
</evidence>